<dbReference type="Proteomes" id="UP000838756">
    <property type="component" value="Unassembled WGS sequence"/>
</dbReference>
<gene>
    <name evidence="2" type="primary">jg25237</name>
    <name evidence="2" type="ORF">PAEG_LOCUS3438</name>
</gene>
<feature type="chain" id="PRO_5035935103" evidence="1">
    <location>
        <begin position="24"/>
        <end position="153"/>
    </location>
</feature>
<name>A0A8S4QMR4_9NEOP</name>
<keyword evidence="1" id="KW-0732">Signal</keyword>
<dbReference type="AlphaFoldDB" id="A0A8S4QMR4"/>
<protein>
    <submittedName>
        <fullName evidence="2">Jg25237 protein</fullName>
    </submittedName>
</protein>
<evidence type="ECO:0000256" key="1">
    <source>
        <dbReference type="SAM" id="SignalP"/>
    </source>
</evidence>
<dbReference type="PROSITE" id="PS50092">
    <property type="entry name" value="TSP1"/>
    <property type="match status" value="1"/>
</dbReference>
<dbReference type="SMART" id="SM00209">
    <property type="entry name" value="TSP1"/>
    <property type="match status" value="1"/>
</dbReference>
<dbReference type="InterPro" id="IPR036383">
    <property type="entry name" value="TSP1_rpt_sf"/>
</dbReference>
<dbReference type="EMBL" id="CAKXAJ010011030">
    <property type="protein sequence ID" value="CAH2211728.1"/>
    <property type="molecule type" value="Genomic_DNA"/>
</dbReference>
<feature type="signal peptide" evidence="1">
    <location>
        <begin position="1"/>
        <end position="23"/>
    </location>
</feature>
<comment type="caution">
    <text evidence="2">The sequence shown here is derived from an EMBL/GenBank/DDBJ whole genome shotgun (WGS) entry which is preliminary data.</text>
</comment>
<dbReference type="Pfam" id="PF00090">
    <property type="entry name" value="TSP_1"/>
    <property type="match status" value="1"/>
</dbReference>
<sequence>MYSCKFICLLIAVASRLFTVIFCYHYEENDAIPIMDPQELINYTRQENMGRRLLLRSRNKNVHITLTTMECSTEETVKTDVEDKEILNLRKIWSRWGKWSRCSVTCGDGVITRRRLCVTGRCAPGEFEEQRRPCSRASCFVSPEPGDDLRDPD</sequence>
<dbReference type="Gene3D" id="2.20.100.10">
    <property type="entry name" value="Thrombospondin type-1 (TSP1) repeat"/>
    <property type="match status" value="1"/>
</dbReference>
<evidence type="ECO:0000313" key="2">
    <source>
        <dbReference type="EMBL" id="CAH2211728.1"/>
    </source>
</evidence>
<proteinExistence type="predicted"/>
<dbReference type="SUPFAM" id="SSF82895">
    <property type="entry name" value="TSP-1 type 1 repeat"/>
    <property type="match status" value="1"/>
</dbReference>
<organism evidence="2 3">
    <name type="scientific">Pararge aegeria aegeria</name>
    <dbReference type="NCBI Taxonomy" id="348720"/>
    <lineage>
        <taxon>Eukaryota</taxon>
        <taxon>Metazoa</taxon>
        <taxon>Ecdysozoa</taxon>
        <taxon>Arthropoda</taxon>
        <taxon>Hexapoda</taxon>
        <taxon>Insecta</taxon>
        <taxon>Pterygota</taxon>
        <taxon>Neoptera</taxon>
        <taxon>Endopterygota</taxon>
        <taxon>Lepidoptera</taxon>
        <taxon>Glossata</taxon>
        <taxon>Ditrysia</taxon>
        <taxon>Papilionoidea</taxon>
        <taxon>Nymphalidae</taxon>
        <taxon>Satyrinae</taxon>
        <taxon>Satyrini</taxon>
        <taxon>Parargina</taxon>
        <taxon>Pararge</taxon>
    </lineage>
</organism>
<evidence type="ECO:0000313" key="3">
    <source>
        <dbReference type="Proteomes" id="UP000838756"/>
    </source>
</evidence>
<reference evidence="2" key="1">
    <citation type="submission" date="2022-03" db="EMBL/GenBank/DDBJ databases">
        <authorList>
            <person name="Lindestad O."/>
        </authorList>
    </citation>
    <scope>NUCLEOTIDE SEQUENCE</scope>
</reference>
<accession>A0A8S4QMR4</accession>
<dbReference type="OrthoDB" id="5989160at2759"/>
<keyword evidence="3" id="KW-1185">Reference proteome</keyword>
<dbReference type="InterPro" id="IPR000884">
    <property type="entry name" value="TSP1_rpt"/>
</dbReference>